<comment type="caution">
    <text evidence="2">The sequence shown here is derived from an EMBL/GenBank/DDBJ whole genome shotgun (WGS) entry which is preliminary data.</text>
</comment>
<proteinExistence type="predicted"/>
<dbReference type="EMBL" id="JANJYJ010000002">
    <property type="protein sequence ID" value="KAK3225768.1"/>
    <property type="molecule type" value="Genomic_DNA"/>
</dbReference>
<dbReference type="AlphaFoldDB" id="A0AAE0AXM9"/>
<name>A0AAE0AXM9_9ROSI</name>
<evidence type="ECO:0000313" key="2">
    <source>
        <dbReference type="EMBL" id="KAK3225768.1"/>
    </source>
</evidence>
<organism evidence="2 3">
    <name type="scientific">Dipteronia sinensis</name>
    <dbReference type="NCBI Taxonomy" id="43782"/>
    <lineage>
        <taxon>Eukaryota</taxon>
        <taxon>Viridiplantae</taxon>
        <taxon>Streptophyta</taxon>
        <taxon>Embryophyta</taxon>
        <taxon>Tracheophyta</taxon>
        <taxon>Spermatophyta</taxon>
        <taxon>Magnoliopsida</taxon>
        <taxon>eudicotyledons</taxon>
        <taxon>Gunneridae</taxon>
        <taxon>Pentapetalae</taxon>
        <taxon>rosids</taxon>
        <taxon>malvids</taxon>
        <taxon>Sapindales</taxon>
        <taxon>Sapindaceae</taxon>
        <taxon>Hippocastanoideae</taxon>
        <taxon>Acereae</taxon>
        <taxon>Dipteronia</taxon>
    </lineage>
</organism>
<protein>
    <recommendedName>
        <fullName evidence="1">Transposase (putative) gypsy type domain-containing protein</fullName>
    </recommendedName>
</protein>
<accession>A0AAE0AXM9</accession>
<dbReference type="InterPro" id="IPR007321">
    <property type="entry name" value="Transposase_28"/>
</dbReference>
<reference evidence="2" key="1">
    <citation type="journal article" date="2023" name="Plant J.">
        <title>Genome sequences and population genomics provide insights into the demographic history, inbreeding, and mutation load of two 'living fossil' tree species of Dipteronia.</title>
        <authorList>
            <person name="Feng Y."/>
            <person name="Comes H.P."/>
            <person name="Chen J."/>
            <person name="Zhu S."/>
            <person name="Lu R."/>
            <person name="Zhang X."/>
            <person name="Li P."/>
            <person name="Qiu J."/>
            <person name="Olsen K.M."/>
            <person name="Qiu Y."/>
        </authorList>
    </citation>
    <scope>NUCLEOTIDE SEQUENCE</scope>
    <source>
        <strain evidence="2">NBL</strain>
    </source>
</reference>
<keyword evidence="3" id="KW-1185">Reference proteome</keyword>
<evidence type="ECO:0000313" key="3">
    <source>
        <dbReference type="Proteomes" id="UP001281410"/>
    </source>
</evidence>
<gene>
    <name evidence="2" type="ORF">Dsin_005630</name>
</gene>
<dbReference type="Pfam" id="PF04195">
    <property type="entry name" value="Transposase_28"/>
    <property type="match status" value="1"/>
</dbReference>
<evidence type="ECO:0000259" key="1">
    <source>
        <dbReference type="Pfam" id="PF04195"/>
    </source>
</evidence>
<dbReference type="Proteomes" id="UP001281410">
    <property type="component" value="Unassembled WGS sequence"/>
</dbReference>
<feature type="domain" description="Transposase (putative) gypsy type" evidence="1">
    <location>
        <begin position="88"/>
        <end position="132"/>
    </location>
</feature>
<sequence>MLESGVVHAIVQWVEFPKHREVEEASCSGQPLGILAGENAGSVLTNDDMGRLQSLYGIPKSIELCATKEHERADWAIPGWTCFCEYNLRHGFRFPVPSLARRLLVYYDIAPAQVKPNSWRILLSLTVLREKY</sequence>